<proteinExistence type="predicted"/>
<organism evidence="1 2">
    <name type="scientific">Ophiocordyceps polyrhachis-furcata BCC 54312</name>
    <dbReference type="NCBI Taxonomy" id="1330021"/>
    <lineage>
        <taxon>Eukaryota</taxon>
        <taxon>Fungi</taxon>
        <taxon>Dikarya</taxon>
        <taxon>Ascomycota</taxon>
        <taxon>Pezizomycotina</taxon>
        <taxon>Sordariomycetes</taxon>
        <taxon>Hypocreomycetidae</taxon>
        <taxon>Hypocreales</taxon>
        <taxon>Ophiocordycipitaceae</taxon>
        <taxon>Ophiocordyceps</taxon>
    </lineage>
</organism>
<comment type="caution">
    <text evidence="1">The sequence shown here is derived from an EMBL/GenBank/DDBJ whole genome shotgun (WGS) entry which is preliminary data.</text>
</comment>
<gene>
    <name evidence="1" type="ORF">L249_8615</name>
</gene>
<dbReference type="EMBL" id="LKCN02000013">
    <property type="protein sequence ID" value="RCI09932.1"/>
    <property type="molecule type" value="Genomic_DNA"/>
</dbReference>
<sequence>MSIRIYVCDYNKYPTKRMNRDVLPSSSVLFLFLSGQTQEEEEEEEEEEEAGVRPFNAIVRPTTFPSHADTLPIYPT</sequence>
<reference evidence="1 2" key="1">
    <citation type="journal article" date="2015" name="BMC Genomics">
        <title>Insights from the genome of Ophiocordyceps polyrhachis-furcata to pathogenicity and host specificity in insect fungi.</title>
        <authorList>
            <person name="Wichadakul D."/>
            <person name="Kobmoo N."/>
            <person name="Ingsriswang S."/>
            <person name="Tangphatsornruang S."/>
            <person name="Chantasingh D."/>
            <person name="Luangsa-ard J.J."/>
            <person name="Eurwilaichitr L."/>
        </authorList>
    </citation>
    <scope>NUCLEOTIDE SEQUENCE [LARGE SCALE GENOMIC DNA]</scope>
    <source>
        <strain evidence="1 2">BCC 54312</strain>
    </source>
</reference>
<dbReference type="Proteomes" id="UP000253664">
    <property type="component" value="Unassembled WGS sequence"/>
</dbReference>
<name>A0A367L6T3_9HYPO</name>
<protein>
    <submittedName>
        <fullName evidence="1">Uncharacterized protein</fullName>
    </submittedName>
</protein>
<keyword evidence="2" id="KW-1185">Reference proteome</keyword>
<evidence type="ECO:0000313" key="1">
    <source>
        <dbReference type="EMBL" id="RCI09932.1"/>
    </source>
</evidence>
<accession>A0A367L6T3</accession>
<evidence type="ECO:0000313" key="2">
    <source>
        <dbReference type="Proteomes" id="UP000253664"/>
    </source>
</evidence>
<dbReference type="AlphaFoldDB" id="A0A367L6T3"/>